<keyword evidence="3" id="KW-1185">Reference proteome</keyword>
<feature type="region of interest" description="Disordered" evidence="1">
    <location>
        <begin position="187"/>
        <end position="207"/>
    </location>
</feature>
<feature type="compositionally biased region" description="Basic and acidic residues" evidence="1">
    <location>
        <begin position="187"/>
        <end position="200"/>
    </location>
</feature>
<feature type="compositionally biased region" description="Pro residues" evidence="1">
    <location>
        <begin position="71"/>
        <end position="82"/>
    </location>
</feature>
<proteinExistence type="predicted"/>
<accession>A0A5C3P9L6</accession>
<dbReference type="InParanoid" id="A0A5C3P9L6"/>
<sequence>MSTAAGLPPTFEDSFGTIEAFLDWAKAERREVLDIEVVSAVLGRLCQYLGPTPDIEKLHIVDGSSVAPAPQTHPPTSIPPPSAAEDPLLPTDNDRYSDSAPGVAAESPVFSAQLPESERVAPVSPPPLLTPSPHSAHRGGQTDLIPPRHHEPLYETPLELTPTVPAAHVSASPGAFAVIRVRWRLDPPNDSHTSSRREANARTSTSSRAVRRRLGVVHGSVKDVHKYRELFGGGVQELSVRVGGGELSSDELTQMLVEILCHFRPLKRLMVNILREEWEALLAAYMHLQRHYPSIRFPALEISLRTAETLRRQTDPVGQPGWDRPDIQVEQPVSALDSDSRMSLSSAFVEEEFLRLLAPRMRPNGILVKEAVDLL</sequence>
<evidence type="ECO:0000313" key="2">
    <source>
        <dbReference type="EMBL" id="TFK82493.1"/>
    </source>
</evidence>
<dbReference type="EMBL" id="ML211480">
    <property type="protein sequence ID" value="TFK82493.1"/>
    <property type="molecule type" value="Genomic_DNA"/>
</dbReference>
<dbReference type="Proteomes" id="UP000308197">
    <property type="component" value="Unassembled WGS sequence"/>
</dbReference>
<evidence type="ECO:0000313" key="3">
    <source>
        <dbReference type="Proteomes" id="UP000308197"/>
    </source>
</evidence>
<dbReference type="AlphaFoldDB" id="A0A5C3P9L6"/>
<organism evidence="2 3">
    <name type="scientific">Polyporus arcularius HHB13444</name>
    <dbReference type="NCBI Taxonomy" id="1314778"/>
    <lineage>
        <taxon>Eukaryota</taxon>
        <taxon>Fungi</taxon>
        <taxon>Dikarya</taxon>
        <taxon>Basidiomycota</taxon>
        <taxon>Agaricomycotina</taxon>
        <taxon>Agaricomycetes</taxon>
        <taxon>Polyporales</taxon>
        <taxon>Polyporaceae</taxon>
        <taxon>Polyporus</taxon>
    </lineage>
</organism>
<reference evidence="2 3" key="1">
    <citation type="journal article" date="2019" name="Nat. Ecol. Evol.">
        <title>Megaphylogeny resolves global patterns of mushroom evolution.</title>
        <authorList>
            <person name="Varga T."/>
            <person name="Krizsan K."/>
            <person name="Foldi C."/>
            <person name="Dima B."/>
            <person name="Sanchez-Garcia M."/>
            <person name="Sanchez-Ramirez S."/>
            <person name="Szollosi G.J."/>
            <person name="Szarkandi J.G."/>
            <person name="Papp V."/>
            <person name="Albert L."/>
            <person name="Andreopoulos W."/>
            <person name="Angelini C."/>
            <person name="Antonin V."/>
            <person name="Barry K.W."/>
            <person name="Bougher N.L."/>
            <person name="Buchanan P."/>
            <person name="Buyck B."/>
            <person name="Bense V."/>
            <person name="Catcheside P."/>
            <person name="Chovatia M."/>
            <person name="Cooper J."/>
            <person name="Damon W."/>
            <person name="Desjardin D."/>
            <person name="Finy P."/>
            <person name="Geml J."/>
            <person name="Haridas S."/>
            <person name="Hughes K."/>
            <person name="Justo A."/>
            <person name="Karasinski D."/>
            <person name="Kautmanova I."/>
            <person name="Kiss B."/>
            <person name="Kocsube S."/>
            <person name="Kotiranta H."/>
            <person name="LaButti K.M."/>
            <person name="Lechner B.E."/>
            <person name="Liimatainen K."/>
            <person name="Lipzen A."/>
            <person name="Lukacs Z."/>
            <person name="Mihaltcheva S."/>
            <person name="Morgado L.N."/>
            <person name="Niskanen T."/>
            <person name="Noordeloos M.E."/>
            <person name="Ohm R.A."/>
            <person name="Ortiz-Santana B."/>
            <person name="Ovrebo C."/>
            <person name="Racz N."/>
            <person name="Riley R."/>
            <person name="Savchenko A."/>
            <person name="Shiryaev A."/>
            <person name="Soop K."/>
            <person name="Spirin V."/>
            <person name="Szebenyi C."/>
            <person name="Tomsovsky M."/>
            <person name="Tulloss R.E."/>
            <person name="Uehling J."/>
            <person name="Grigoriev I.V."/>
            <person name="Vagvolgyi C."/>
            <person name="Papp T."/>
            <person name="Martin F.M."/>
            <person name="Miettinen O."/>
            <person name="Hibbett D.S."/>
            <person name="Nagy L.G."/>
        </authorList>
    </citation>
    <scope>NUCLEOTIDE SEQUENCE [LARGE SCALE GENOMIC DNA]</scope>
    <source>
        <strain evidence="2 3">HHB13444</strain>
    </source>
</reference>
<gene>
    <name evidence="2" type="ORF">K466DRAFT_603636</name>
</gene>
<evidence type="ECO:0000256" key="1">
    <source>
        <dbReference type="SAM" id="MobiDB-lite"/>
    </source>
</evidence>
<protein>
    <submittedName>
        <fullName evidence="2">Uncharacterized protein</fullName>
    </submittedName>
</protein>
<name>A0A5C3P9L6_9APHY</name>
<feature type="region of interest" description="Disordered" evidence="1">
    <location>
        <begin position="65"/>
        <end position="150"/>
    </location>
</feature>